<keyword evidence="1" id="KW-0808">Transferase</keyword>
<dbReference type="InterPro" id="IPR011611">
    <property type="entry name" value="PfkB_dom"/>
</dbReference>
<dbReference type="GO" id="GO:0005829">
    <property type="term" value="C:cytosol"/>
    <property type="evidence" value="ECO:0007669"/>
    <property type="project" value="TreeGrafter"/>
</dbReference>
<proteinExistence type="predicted"/>
<gene>
    <name evidence="4" type="primary">ydjH</name>
    <name evidence="4" type="ORF">BFL34_00030</name>
</gene>
<dbReference type="PANTHER" id="PTHR10584">
    <property type="entry name" value="SUGAR KINASE"/>
    <property type="match status" value="1"/>
</dbReference>
<reference evidence="4 5" key="1">
    <citation type="submission" date="2016-08" db="EMBL/GenBank/DDBJ databases">
        <title>Genome sequence of Clavibacter michiganensis spp strain CFBP7494.</title>
        <authorList>
            <person name="Thapa S.P."/>
            <person name="Coaker G."/>
            <person name="Jacques M.-A."/>
        </authorList>
    </citation>
    <scope>NUCLEOTIDE SEQUENCE [LARGE SCALE GENOMIC DNA]</scope>
    <source>
        <strain evidence="4">CFBP7494</strain>
    </source>
</reference>
<dbReference type="Pfam" id="PF00294">
    <property type="entry name" value="PfkB"/>
    <property type="match status" value="1"/>
</dbReference>
<keyword evidence="2 4" id="KW-0418">Kinase</keyword>
<protein>
    <submittedName>
        <fullName evidence="4">Putative sugar kinase YdjH</fullName>
    </submittedName>
</protein>
<dbReference type="AlphaFoldDB" id="A0A251YE24"/>
<sequence length="223" mass="23692">MLLPPTLDGDTGFCIGLVDADGERTYVTIPGVDADMDAADLALHPPGDGDVVYLSGYELAFPHGELVSRWLVSLPSDIPTFFDPGPLIGTLPRNLLDRVMTRVDWCSLNEEEARSAVGRGPEEAGAELLRRYPQLQGVVVRTNAAGCRVRLRDGRSAHIEAMSAVAVDTTGAGDCHVGTFIASMAEGHPVMVAARMANHAAGLSVMERGPASGPTRLELDRSM</sequence>
<name>A0A251YE24_9MICO</name>
<dbReference type="Gene3D" id="3.40.1190.20">
    <property type="match status" value="1"/>
</dbReference>
<evidence type="ECO:0000259" key="3">
    <source>
        <dbReference type="Pfam" id="PF00294"/>
    </source>
</evidence>
<evidence type="ECO:0000256" key="1">
    <source>
        <dbReference type="ARBA" id="ARBA00022679"/>
    </source>
</evidence>
<dbReference type="PANTHER" id="PTHR10584:SF166">
    <property type="entry name" value="RIBOKINASE"/>
    <property type="match status" value="1"/>
</dbReference>
<dbReference type="GO" id="GO:0016301">
    <property type="term" value="F:kinase activity"/>
    <property type="evidence" value="ECO:0007669"/>
    <property type="project" value="UniProtKB-KW"/>
</dbReference>
<evidence type="ECO:0000313" key="4">
    <source>
        <dbReference type="EMBL" id="OUE22505.1"/>
    </source>
</evidence>
<dbReference type="Proteomes" id="UP000194837">
    <property type="component" value="Unassembled WGS sequence"/>
</dbReference>
<accession>A0A251YE24</accession>
<evidence type="ECO:0000256" key="2">
    <source>
        <dbReference type="ARBA" id="ARBA00022777"/>
    </source>
</evidence>
<dbReference type="InterPro" id="IPR029056">
    <property type="entry name" value="Ribokinase-like"/>
</dbReference>
<dbReference type="SUPFAM" id="SSF53613">
    <property type="entry name" value="Ribokinase-like"/>
    <property type="match status" value="1"/>
</dbReference>
<organism evidence="4 5">
    <name type="scientific">Clavibacter michiganensis</name>
    <dbReference type="NCBI Taxonomy" id="28447"/>
    <lineage>
        <taxon>Bacteria</taxon>
        <taxon>Bacillati</taxon>
        <taxon>Actinomycetota</taxon>
        <taxon>Actinomycetes</taxon>
        <taxon>Micrococcales</taxon>
        <taxon>Microbacteriaceae</taxon>
        <taxon>Clavibacter</taxon>
    </lineage>
</organism>
<comment type="caution">
    <text evidence="4">The sequence shown here is derived from an EMBL/GenBank/DDBJ whole genome shotgun (WGS) entry which is preliminary data.</text>
</comment>
<evidence type="ECO:0000313" key="5">
    <source>
        <dbReference type="Proteomes" id="UP000194837"/>
    </source>
</evidence>
<dbReference type="EMBL" id="MDJW01000002">
    <property type="protein sequence ID" value="OUE22505.1"/>
    <property type="molecule type" value="Genomic_DNA"/>
</dbReference>
<feature type="domain" description="Carbohydrate kinase PfkB" evidence="3">
    <location>
        <begin position="9"/>
        <end position="212"/>
    </location>
</feature>